<dbReference type="EMBL" id="MLFT02002022">
    <property type="protein sequence ID" value="PHT25338.1"/>
    <property type="molecule type" value="Genomic_DNA"/>
</dbReference>
<accession>A0A2G2UXH7</accession>
<comment type="caution">
    <text evidence="2">The sequence shown here is derived from an EMBL/GenBank/DDBJ whole genome shotgun (WGS) entry which is preliminary data.</text>
</comment>
<dbReference type="Proteomes" id="UP000224567">
    <property type="component" value="Unassembled WGS sequence"/>
</dbReference>
<name>A0A2G2UXH7_CAPBA</name>
<organism evidence="2 3">
    <name type="scientific">Capsicum baccatum</name>
    <name type="common">Peruvian pepper</name>
    <dbReference type="NCBI Taxonomy" id="33114"/>
    <lineage>
        <taxon>Eukaryota</taxon>
        <taxon>Viridiplantae</taxon>
        <taxon>Streptophyta</taxon>
        <taxon>Embryophyta</taxon>
        <taxon>Tracheophyta</taxon>
        <taxon>Spermatophyta</taxon>
        <taxon>Magnoliopsida</taxon>
        <taxon>eudicotyledons</taxon>
        <taxon>Gunneridae</taxon>
        <taxon>Pentapetalae</taxon>
        <taxon>asterids</taxon>
        <taxon>lamiids</taxon>
        <taxon>Solanales</taxon>
        <taxon>Solanaceae</taxon>
        <taxon>Solanoideae</taxon>
        <taxon>Capsiceae</taxon>
        <taxon>Capsicum</taxon>
    </lineage>
</organism>
<reference evidence="3" key="2">
    <citation type="journal article" date="2017" name="J. Anim. Genet.">
        <title>Multiple reference genome sequences of hot pepper reveal the massive evolution of plant disease resistance genes by retroduplication.</title>
        <authorList>
            <person name="Kim S."/>
            <person name="Park J."/>
            <person name="Yeom S.-I."/>
            <person name="Kim Y.-M."/>
            <person name="Seo E."/>
            <person name="Kim K.-T."/>
            <person name="Kim M.-S."/>
            <person name="Lee J.M."/>
            <person name="Cheong K."/>
            <person name="Shin H.-S."/>
            <person name="Kim S.-B."/>
            <person name="Han K."/>
            <person name="Lee J."/>
            <person name="Park M."/>
            <person name="Lee H.-A."/>
            <person name="Lee H.-Y."/>
            <person name="Lee Y."/>
            <person name="Oh S."/>
            <person name="Lee J.H."/>
            <person name="Choi E."/>
            <person name="Choi E."/>
            <person name="Lee S.E."/>
            <person name="Jeon J."/>
            <person name="Kim H."/>
            <person name="Choi G."/>
            <person name="Song H."/>
            <person name="Lee J."/>
            <person name="Lee S.-C."/>
            <person name="Kwon J.-K."/>
            <person name="Lee H.-Y."/>
            <person name="Koo N."/>
            <person name="Hong Y."/>
            <person name="Kim R.W."/>
            <person name="Kang W.-H."/>
            <person name="Huh J.H."/>
            <person name="Kang B.-C."/>
            <person name="Yang T.-J."/>
            <person name="Lee Y.-H."/>
            <person name="Bennetzen J.L."/>
            <person name="Choi D."/>
        </authorList>
    </citation>
    <scope>NUCLEOTIDE SEQUENCE [LARGE SCALE GENOMIC DNA]</scope>
    <source>
        <strain evidence="3">cv. PBC81</strain>
    </source>
</reference>
<sequence>MDYSSVSIGADDNEHGEEECLKRDDPNTNSPSAEELVKTFSIDHYPVRMQCDGATDLMGDFMIVHLWLVPTNRVLKMLFFLTLRSVQTLSYHKVIDGIKMELFGATTIIRKIILEGGLVAVNDGSRNGSDSGAAVGANDAPLTIFEITSHYDYDHTGCTNFSPDFVTSSECSACKCQDCKTKHNRVINAINTLTASVKEMTSNRIVIPSKRISYPYTPLEIKAAKMRRKDTSKASSSIKKTNIATPLSLSYADVQCARAIGEQHEPKKVDVTVEATEEHNITVDNPSTASKEEEKVELVSSGEQKNYPFKGFNISDEAPIKLIQLINDYSEWIVDGLLKHHVGRNCGPFVTAYDKYLSDGLQVPNDGLDAGLLHKIYAALLGKYRETKAQKSYASDIKDPR</sequence>
<protein>
    <submittedName>
        <fullName evidence="2">Uncharacterized protein</fullName>
    </submittedName>
</protein>
<evidence type="ECO:0000313" key="3">
    <source>
        <dbReference type="Proteomes" id="UP000224567"/>
    </source>
</evidence>
<reference evidence="2 3" key="1">
    <citation type="journal article" date="2017" name="Genome Biol.">
        <title>New reference genome sequences of hot pepper reveal the massive evolution of plant disease-resistance genes by retroduplication.</title>
        <authorList>
            <person name="Kim S."/>
            <person name="Park J."/>
            <person name="Yeom S.I."/>
            <person name="Kim Y.M."/>
            <person name="Seo E."/>
            <person name="Kim K.T."/>
            <person name="Kim M.S."/>
            <person name="Lee J.M."/>
            <person name="Cheong K."/>
            <person name="Shin H.S."/>
            <person name="Kim S.B."/>
            <person name="Han K."/>
            <person name="Lee J."/>
            <person name="Park M."/>
            <person name="Lee H.A."/>
            <person name="Lee H.Y."/>
            <person name="Lee Y."/>
            <person name="Oh S."/>
            <person name="Lee J.H."/>
            <person name="Choi E."/>
            <person name="Choi E."/>
            <person name="Lee S.E."/>
            <person name="Jeon J."/>
            <person name="Kim H."/>
            <person name="Choi G."/>
            <person name="Song H."/>
            <person name="Lee J."/>
            <person name="Lee S.C."/>
            <person name="Kwon J.K."/>
            <person name="Lee H.Y."/>
            <person name="Koo N."/>
            <person name="Hong Y."/>
            <person name="Kim R.W."/>
            <person name="Kang W.H."/>
            <person name="Huh J.H."/>
            <person name="Kang B.C."/>
            <person name="Yang T.J."/>
            <person name="Lee Y.H."/>
            <person name="Bennetzen J.L."/>
            <person name="Choi D."/>
        </authorList>
    </citation>
    <scope>NUCLEOTIDE SEQUENCE [LARGE SCALE GENOMIC DNA]</scope>
    <source>
        <strain evidence="3">cv. PBC81</strain>
    </source>
</reference>
<dbReference type="STRING" id="33114.A0A2G2UXH7"/>
<dbReference type="AlphaFoldDB" id="A0A2G2UXH7"/>
<dbReference type="PANTHER" id="PTHR33022:SF13">
    <property type="entry name" value="UBIQUITIN-LIKE PROTEASE FAMILY PROFILE DOMAIN-CONTAINING PROTEIN"/>
    <property type="match status" value="1"/>
</dbReference>
<dbReference type="PANTHER" id="PTHR33022">
    <property type="entry name" value="DUF1985 DOMAIN-CONTAINING PROTEIN"/>
    <property type="match status" value="1"/>
</dbReference>
<evidence type="ECO:0000313" key="2">
    <source>
        <dbReference type="EMBL" id="PHT25338.1"/>
    </source>
</evidence>
<dbReference type="OrthoDB" id="1305819at2759"/>
<evidence type="ECO:0000256" key="1">
    <source>
        <dbReference type="SAM" id="MobiDB-lite"/>
    </source>
</evidence>
<gene>
    <name evidence="2" type="ORF">CQW23_35030</name>
</gene>
<keyword evidence="3" id="KW-1185">Reference proteome</keyword>
<proteinExistence type="predicted"/>
<feature type="region of interest" description="Disordered" evidence="1">
    <location>
        <begin position="1"/>
        <end position="32"/>
    </location>
</feature>